<gene>
    <name evidence="1" type="ORF">OJ962_14795</name>
</gene>
<evidence type="ECO:0000313" key="2">
    <source>
        <dbReference type="Proteomes" id="UP001147700"/>
    </source>
</evidence>
<reference evidence="1" key="1">
    <citation type="submission" date="2022-10" db="EMBL/GenBank/DDBJ databases">
        <title>The WGS of Solirubrobacter sp. CPCC 204708.</title>
        <authorList>
            <person name="Jiang Z."/>
        </authorList>
    </citation>
    <scope>NUCLEOTIDE SEQUENCE</scope>
    <source>
        <strain evidence="1">CPCC 204708</strain>
    </source>
</reference>
<dbReference type="Gene3D" id="3.50.50.60">
    <property type="entry name" value="FAD/NAD(P)-binding domain"/>
    <property type="match status" value="1"/>
</dbReference>
<keyword evidence="2" id="KW-1185">Reference proteome</keyword>
<sequence length="98" mass="10823">MYGPNTNTSGGSILVFLDAQGAYVAQALEHGVVEVGDEVAARSDRDLQQRFDGTAWTACHSWDRDPSGRVVTSWPGYRREYQARTRVFDPAEFSSLAP</sequence>
<dbReference type="InterPro" id="IPR036188">
    <property type="entry name" value="FAD/NAD-bd_sf"/>
</dbReference>
<name>A0ABT4RJR4_9ACTN</name>
<organism evidence="1 2">
    <name type="scientific">Solirubrobacter deserti</name>
    <dbReference type="NCBI Taxonomy" id="2282478"/>
    <lineage>
        <taxon>Bacteria</taxon>
        <taxon>Bacillati</taxon>
        <taxon>Actinomycetota</taxon>
        <taxon>Thermoleophilia</taxon>
        <taxon>Solirubrobacterales</taxon>
        <taxon>Solirubrobacteraceae</taxon>
        <taxon>Solirubrobacter</taxon>
    </lineage>
</organism>
<proteinExistence type="predicted"/>
<dbReference type="RefSeq" id="WP_202957372.1">
    <property type="nucleotide sequence ID" value="NZ_JAPCID010000018.1"/>
</dbReference>
<evidence type="ECO:0000313" key="1">
    <source>
        <dbReference type="EMBL" id="MDA0138768.1"/>
    </source>
</evidence>
<protein>
    <submittedName>
        <fullName evidence="1">Uncharacterized protein</fullName>
    </submittedName>
</protein>
<dbReference type="EMBL" id="JAPCID010000018">
    <property type="protein sequence ID" value="MDA0138768.1"/>
    <property type="molecule type" value="Genomic_DNA"/>
</dbReference>
<dbReference type="Proteomes" id="UP001147700">
    <property type="component" value="Unassembled WGS sequence"/>
</dbReference>
<accession>A0ABT4RJR4</accession>
<comment type="caution">
    <text evidence="1">The sequence shown here is derived from an EMBL/GenBank/DDBJ whole genome shotgun (WGS) entry which is preliminary data.</text>
</comment>